<organism evidence="10 11">
    <name type="scientific">Marmoricola endophyticus</name>
    <dbReference type="NCBI Taxonomy" id="2040280"/>
    <lineage>
        <taxon>Bacteria</taxon>
        <taxon>Bacillati</taxon>
        <taxon>Actinomycetota</taxon>
        <taxon>Actinomycetes</taxon>
        <taxon>Propionibacteriales</taxon>
        <taxon>Nocardioidaceae</taxon>
        <taxon>Marmoricola</taxon>
    </lineage>
</organism>
<dbReference type="AlphaFoldDB" id="A0A917BAR5"/>
<dbReference type="Pfam" id="PF00149">
    <property type="entry name" value="Metallophos"/>
    <property type="match status" value="1"/>
</dbReference>
<keyword evidence="6 7" id="KW-0269">Exonuclease</keyword>
<dbReference type="InterPro" id="IPR004843">
    <property type="entry name" value="Calcineurin-like_PHP"/>
</dbReference>
<evidence type="ECO:0000256" key="4">
    <source>
        <dbReference type="ARBA" id="ARBA00022722"/>
    </source>
</evidence>
<evidence type="ECO:0000256" key="5">
    <source>
        <dbReference type="ARBA" id="ARBA00022801"/>
    </source>
</evidence>
<evidence type="ECO:0000256" key="1">
    <source>
        <dbReference type="ARBA" id="ARBA00010555"/>
    </source>
</evidence>
<dbReference type="CDD" id="cd00840">
    <property type="entry name" value="MPP_Mre11_N"/>
    <property type="match status" value="1"/>
</dbReference>
<keyword evidence="7" id="KW-0255">Endonuclease</keyword>
<sequence length="410" mass="43847">MALPSVLVVRILHTSDWHLGRSFLGVGMLVHQAAFVDHLLETVEEREVDLVVVPGDVYDRALPPGEAVALLERTLERLADSRATAVLTSGNHDSALRLGFASSLIARSGVHLRTDPAGVGTPVELTDEHGPVVVHALPYLDPDGLRQTWALEERSHAAVLGEALRRVRADLAARPGGTRSVLLAHAFVADVAASEPRPEPDAGATRSDSERDISVGGVEIAPLSLFADLDYVALGHLHGRATLSETVRYSGSPLAYSFSEAGHRKGSWLVDLGAGGVVRSEFVPSPVPRALHRLRGTLDELLDDPRHAPAEDGWVQAVLTDRVRPRQAKPRLEQRFPHLLSLAFEPAGATASAVPGASVTTGTSDRQVLLDFVRDVRGQDADAAERSLLGEAVDAVGHDTVAVRDARVVR</sequence>
<feature type="domain" description="Nuclease SbcCD subunit D C-terminal" evidence="9">
    <location>
        <begin position="288"/>
        <end position="345"/>
    </location>
</feature>
<dbReference type="InterPro" id="IPR026843">
    <property type="entry name" value="SbcD_C"/>
</dbReference>
<dbReference type="Proteomes" id="UP000649179">
    <property type="component" value="Unassembled WGS sequence"/>
</dbReference>
<keyword evidence="7" id="KW-0235">DNA replication</keyword>
<comment type="subunit">
    <text evidence="2 7">Heterodimer of SbcC and SbcD.</text>
</comment>
<dbReference type="SUPFAM" id="SSF56300">
    <property type="entry name" value="Metallo-dependent phosphatases"/>
    <property type="match status" value="1"/>
</dbReference>
<evidence type="ECO:0000259" key="8">
    <source>
        <dbReference type="Pfam" id="PF00149"/>
    </source>
</evidence>
<dbReference type="GO" id="GO:0006260">
    <property type="term" value="P:DNA replication"/>
    <property type="evidence" value="ECO:0007669"/>
    <property type="project" value="UniProtKB-KW"/>
</dbReference>
<dbReference type="GO" id="GO:0008408">
    <property type="term" value="F:3'-5' exonuclease activity"/>
    <property type="evidence" value="ECO:0007669"/>
    <property type="project" value="InterPro"/>
</dbReference>
<dbReference type="InterPro" id="IPR004593">
    <property type="entry name" value="SbcD"/>
</dbReference>
<evidence type="ECO:0000256" key="3">
    <source>
        <dbReference type="ARBA" id="ARBA00013365"/>
    </source>
</evidence>
<protein>
    <recommendedName>
        <fullName evidence="3 7">Nuclease SbcCD subunit D</fullName>
    </recommendedName>
</protein>
<proteinExistence type="inferred from homology"/>
<reference evidence="10" key="2">
    <citation type="submission" date="2020-09" db="EMBL/GenBank/DDBJ databases">
        <authorList>
            <person name="Sun Q."/>
            <person name="Zhou Y."/>
        </authorList>
    </citation>
    <scope>NUCLEOTIDE SEQUENCE</scope>
    <source>
        <strain evidence="10">CGMCC 1.16067</strain>
    </source>
</reference>
<keyword evidence="7" id="KW-0233">DNA recombination</keyword>
<dbReference type="InterPro" id="IPR029052">
    <property type="entry name" value="Metallo-depent_PP-like"/>
</dbReference>
<evidence type="ECO:0000256" key="6">
    <source>
        <dbReference type="ARBA" id="ARBA00022839"/>
    </source>
</evidence>
<feature type="domain" description="Calcineurin-like phosphoesterase" evidence="8">
    <location>
        <begin position="10"/>
        <end position="239"/>
    </location>
</feature>
<dbReference type="PANTHER" id="PTHR30337">
    <property type="entry name" value="COMPONENT OF ATP-DEPENDENT DSDNA EXONUCLEASE"/>
    <property type="match status" value="1"/>
</dbReference>
<comment type="caution">
    <text evidence="10">The sequence shown here is derived from an EMBL/GenBank/DDBJ whole genome shotgun (WGS) entry which is preliminary data.</text>
</comment>
<dbReference type="Pfam" id="PF12320">
    <property type="entry name" value="SbcD_C"/>
    <property type="match status" value="1"/>
</dbReference>
<accession>A0A917BAR5</accession>
<comment type="similarity">
    <text evidence="1 7">Belongs to the SbcD family.</text>
</comment>
<dbReference type="EMBL" id="BMKQ01000001">
    <property type="protein sequence ID" value="GGF34799.1"/>
    <property type="molecule type" value="Genomic_DNA"/>
</dbReference>
<gene>
    <name evidence="7 10" type="primary">sbcD</name>
    <name evidence="10" type="ORF">GCM10011519_05310</name>
</gene>
<keyword evidence="4 7" id="KW-0540">Nuclease</keyword>
<name>A0A917BAR5_9ACTN</name>
<dbReference type="GO" id="GO:0006310">
    <property type="term" value="P:DNA recombination"/>
    <property type="evidence" value="ECO:0007669"/>
    <property type="project" value="UniProtKB-KW"/>
</dbReference>
<evidence type="ECO:0000256" key="7">
    <source>
        <dbReference type="RuleBase" id="RU363069"/>
    </source>
</evidence>
<comment type="function">
    <text evidence="7">SbcCD cleaves DNA hairpin structures. These structures can inhibit DNA replication and are intermediates in certain DNA recombination reactions. The complex acts as a 3'-&gt;5' double strand exonuclease that can open hairpins. It also has a 5' single-strand endonuclease activity.</text>
</comment>
<evidence type="ECO:0000256" key="2">
    <source>
        <dbReference type="ARBA" id="ARBA00011322"/>
    </source>
</evidence>
<dbReference type="PANTHER" id="PTHR30337:SF0">
    <property type="entry name" value="NUCLEASE SBCCD SUBUNIT D"/>
    <property type="match status" value="1"/>
</dbReference>
<evidence type="ECO:0000259" key="9">
    <source>
        <dbReference type="Pfam" id="PF12320"/>
    </source>
</evidence>
<dbReference type="NCBIfam" id="TIGR00619">
    <property type="entry name" value="sbcd"/>
    <property type="match status" value="1"/>
</dbReference>
<evidence type="ECO:0000313" key="10">
    <source>
        <dbReference type="EMBL" id="GGF34799.1"/>
    </source>
</evidence>
<dbReference type="InterPro" id="IPR050535">
    <property type="entry name" value="DNA_Repair-Maintenance_Comp"/>
</dbReference>
<reference evidence="10" key="1">
    <citation type="journal article" date="2014" name="Int. J. Syst. Evol. Microbiol.">
        <title>Complete genome sequence of Corynebacterium casei LMG S-19264T (=DSM 44701T), isolated from a smear-ripened cheese.</title>
        <authorList>
            <consortium name="US DOE Joint Genome Institute (JGI-PGF)"/>
            <person name="Walter F."/>
            <person name="Albersmeier A."/>
            <person name="Kalinowski J."/>
            <person name="Ruckert C."/>
        </authorList>
    </citation>
    <scope>NUCLEOTIDE SEQUENCE</scope>
    <source>
        <strain evidence="10">CGMCC 1.16067</strain>
    </source>
</reference>
<keyword evidence="11" id="KW-1185">Reference proteome</keyword>
<dbReference type="InterPro" id="IPR041796">
    <property type="entry name" value="Mre11_N"/>
</dbReference>
<dbReference type="Gene3D" id="3.60.21.10">
    <property type="match status" value="1"/>
</dbReference>
<evidence type="ECO:0000313" key="11">
    <source>
        <dbReference type="Proteomes" id="UP000649179"/>
    </source>
</evidence>
<dbReference type="GO" id="GO:0004519">
    <property type="term" value="F:endonuclease activity"/>
    <property type="evidence" value="ECO:0007669"/>
    <property type="project" value="UniProtKB-KW"/>
</dbReference>
<keyword evidence="5 7" id="KW-0378">Hydrolase</keyword>